<accession>A0A4W4DMG1</accession>
<reference evidence="1" key="3">
    <citation type="submission" date="2020-05" db="EMBL/GenBank/DDBJ databases">
        <title>Electrophorus electricus (electric eel) genome, fEleEle1, primary haplotype.</title>
        <authorList>
            <person name="Myers G."/>
            <person name="Meyer A."/>
            <person name="Fedrigo O."/>
            <person name="Formenti G."/>
            <person name="Rhie A."/>
            <person name="Tracey A."/>
            <person name="Sims Y."/>
            <person name="Jarvis E.D."/>
        </authorList>
    </citation>
    <scope>NUCLEOTIDE SEQUENCE [LARGE SCALE GENOMIC DNA]</scope>
</reference>
<sequence>EEQVTLPSVGSATKPSSLTDAAMSVLIAKPSSALGAEAECLCAPTRYTNCVRANHQCSCHTTIASRHGHKFILIQKHKGAVVC</sequence>
<dbReference type="Proteomes" id="UP000314983">
    <property type="component" value="Chromosome 8"/>
</dbReference>
<reference evidence="1" key="5">
    <citation type="submission" date="2025-09" db="UniProtKB">
        <authorList>
            <consortium name="Ensembl"/>
        </authorList>
    </citation>
    <scope>IDENTIFICATION</scope>
</reference>
<reference evidence="2" key="2">
    <citation type="journal article" date="2017" name="Sci. Adv.">
        <title>A tail of two voltages: Proteomic comparison of the three electric organs of the electric eel.</title>
        <authorList>
            <person name="Traeger L.L."/>
            <person name="Sabat G."/>
            <person name="Barrett-Wilt G.A."/>
            <person name="Wells G.B."/>
            <person name="Sussman M.R."/>
        </authorList>
    </citation>
    <scope>NUCLEOTIDE SEQUENCE [LARGE SCALE GENOMIC DNA]</scope>
</reference>
<name>A0A4W4DMG1_ELEEL</name>
<organism evidence="1 2">
    <name type="scientific">Electrophorus electricus</name>
    <name type="common">Electric eel</name>
    <name type="synonym">Gymnotus electricus</name>
    <dbReference type="NCBI Taxonomy" id="8005"/>
    <lineage>
        <taxon>Eukaryota</taxon>
        <taxon>Metazoa</taxon>
        <taxon>Chordata</taxon>
        <taxon>Craniata</taxon>
        <taxon>Vertebrata</taxon>
        <taxon>Euteleostomi</taxon>
        <taxon>Actinopterygii</taxon>
        <taxon>Neopterygii</taxon>
        <taxon>Teleostei</taxon>
        <taxon>Ostariophysi</taxon>
        <taxon>Gymnotiformes</taxon>
        <taxon>Gymnotoidei</taxon>
        <taxon>Gymnotidae</taxon>
        <taxon>Electrophorus</taxon>
    </lineage>
</organism>
<dbReference type="Ensembl" id="ENSEEET00000000203.2">
    <property type="protein sequence ID" value="ENSEEEP00000000197.2"/>
    <property type="gene ID" value="ENSEEEG00000000159.2"/>
</dbReference>
<evidence type="ECO:0000313" key="1">
    <source>
        <dbReference type="Ensembl" id="ENSEEEP00000000197.2"/>
    </source>
</evidence>
<evidence type="ECO:0000313" key="2">
    <source>
        <dbReference type="Proteomes" id="UP000314983"/>
    </source>
</evidence>
<dbReference type="AlphaFoldDB" id="A0A4W4DMG1"/>
<reference evidence="1" key="4">
    <citation type="submission" date="2025-08" db="UniProtKB">
        <authorList>
            <consortium name="Ensembl"/>
        </authorList>
    </citation>
    <scope>IDENTIFICATION</scope>
</reference>
<keyword evidence="2" id="KW-1185">Reference proteome</keyword>
<reference evidence="2" key="1">
    <citation type="journal article" date="2014" name="Science">
        <title>Nonhuman genetics. Genomic basis for the convergent evolution of electric organs.</title>
        <authorList>
            <person name="Gallant J.R."/>
            <person name="Traeger L.L."/>
            <person name="Volkening J.D."/>
            <person name="Moffett H."/>
            <person name="Chen P.H."/>
            <person name="Novina C.D."/>
            <person name="Phillips G.N.Jr."/>
            <person name="Anand R."/>
            <person name="Wells G.B."/>
            <person name="Pinch M."/>
            <person name="Guth R."/>
            <person name="Unguez G.A."/>
            <person name="Albert J.S."/>
            <person name="Zakon H.H."/>
            <person name="Samanta M.P."/>
            <person name="Sussman M.R."/>
        </authorList>
    </citation>
    <scope>NUCLEOTIDE SEQUENCE [LARGE SCALE GENOMIC DNA]</scope>
</reference>
<protein>
    <submittedName>
        <fullName evidence="1">Uncharacterized protein</fullName>
    </submittedName>
</protein>
<proteinExistence type="predicted"/>